<proteinExistence type="predicted"/>
<reference evidence="1" key="1">
    <citation type="submission" date="2021-01" db="EMBL/GenBank/DDBJ databases">
        <title>Microvirga sp.</title>
        <authorList>
            <person name="Kim M.K."/>
        </authorList>
    </citation>
    <scope>NUCLEOTIDE SEQUENCE</scope>
    <source>
        <strain evidence="1">5420S-16</strain>
    </source>
</reference>
<evidence type="ECO:0000313" key="1">
    <source>
        <dbReference type="EMBL" id="MBL0402896.1"/>
    </source>
</evidence>
<keyword evidence="2" id="KW-1185">Reference proteome</keyword>
<accession>A0A936Z6C1</accession>
<dbReference type="AlphaFoldDB" id="A0A936Z6C1"/>
<comment type="caution">
    <text evidence="1">The sequence shown here is derived from an EMBL/GenBank/DDBJ whole genome shotgun (WGS) entry which is preliminary data.</text>
</comment>
<evidence type="ECO:0000313" key="2">
    <source>
        <dbReference type="Proteomes" id="UP000605848"/>
    </source>
</evidence>
<name>A0A936Z6C1_9HYPH</name>
<dbReference type="RefSeq" id="WP_202055685.1">
    <property type="nucleotide sequence ID" value="NZ_JAEQMY010000003.1"/>
</dbReference>
<organism evidence="1 2">
    <name type="scientific">Microvirga aerilata</name>
    <dbReference type="NCBI Taxonomy" id="670292"/>
    <lineage>
        <taxon>Bacteria</taxon>
        <taxon>Pseudomonadati</taxon>
        <taxon>Pseudomonadota</taxon>
        <taxon>Alphaproteobacteria</taxon>
        <taxon>Hyphomicrobiales</taxon>
        <taxon>Methylobacteriaceae</taxon>
        <taxon>Microvirga</taxon>
    </lineage>
</organism>
<gene>
    <name evidence="1" type="ORF">JKG68_02840</name>
</gene>
<sequence>MATRKRRNAPLWAFACFVFPVALGFLFMTQDAIADSREFKKFDQQWPNLVLYDPDIKDAVNRLSGLGDEALDKFKRAYAGVQQKSSIQLIVSEIEQQWTQRKELGLKLFEKYKGVEILVDPAGSYHVAGRTTQDIGNARVIATGAARRR</sequence>
<dbReference type="EMBL" id="JAEQMY010000003">
    <property type="protein sequence ID" value="MBL0402896.1"/>
    <property type="molecule type" value="Genomic_DNA"/>
</dbReference>
<protein>
    <submittedName>
        <fullName evidence="1">Uncharacterized protein</fullName>
    </submittedName>
</protein>
<dbReference type="Proteomes" id="UP000605848">
    <property type="component" value="Unassembled WGS sequence"/>
</dbReference>